<dbReference type="EMBL" id="JAGTXO010000005">
    <property type="protein sequence ID" value="KAG8468143.1"/>
    <property type="molecule type" value="Genomic_DNA"/>
</dbReference>
<evidence type="ECO:0000313" key="2">
    <source>
        <dbReference type="Proteomes" id="UP000751190"/>
    </source>
</evidence>
<evidence type="ECO:0000313" key="1">
    <source>
        <dbReference type="EMBL" id="KAG8468143.1"/>
    </source>
</evidence>
<dbReference type="SUPFAM" id="SSF49265">
    <property type="entry name" value="Fibronectin type III"/>
    <property type="match status" value="1"/>
</dbReference>
<sequence>MRDGDRSTGMASDMLAPCLSERAYLLPSLAARAPLEDEWIATIGDLLPDRSHMLRYRQAESGGEWPASVALGVCSTRAPLPEQPSGLVRRVGSLLEHAGAEVQWSPPACALATDGCALSGYMLERSLEPREDEGAGPLEGGAVVLHVGAHETSARLDGLLGGRAYSVRVRALLHTPSAAVRPAPSTLAASREATARRQLSGDTSASVSVAAAVGPWSDPLVLRTRDKYLAPLAVLRFSERCTPPCEPDYLAQHDAADALADAALITRFVQRAQQCDEDSLALRWPHTVVVRYCAQRSTSAQWGGYLPCNGPSAANYTCNCAGTYDRLLAREPTRGCDVPNAAPPSRRAVALSLSPPPPPGCARHAHARCTCSLRDEEQRIGRMPAYWPSPQSGGAGEPPPPADESVLLGHWFSLPARAQCADGQLPSESGCAWRMAAGQPATIVRGTELLAAGWREAPWQPGANSSTTQLPLSLVLHNAAVLERLLDERSPRCCGC</sequence>
<reference evidence="1" key="1">
    <citation type="submission" date="2021-05" db="EMBL/GenBank/DDBJ databases">
        <title>The genome of the haptophyte Pavlova lutheri (Diacronema luteri, Pavlovales) - a model for lipid biosynthesis in eukaryotic algae.</title>
        <authorList>
            <person name="Hulatt C.J."/>
            <person name="Posewitz M.C."/>
        </authorList>
    </citation>
    <scope>NUCLEOTIDE SEQUENCE</scope>
    <source>
        <strain evidence="1">NIVA-4/92</strain>
    </source>
</reference>
<dbReference type="Gene3D" id="2.60.40.10">
    <property type="entry name" value="Immunoglobulins"/>
    <property type="match status" value="1"/>
</dbReference>
<dbReference type="InterPro" id="IPR036116">
    <property type="entry name" value="FN3_sf"/>
</dbReference>
<name>A0A8J6CHV3_DIALT</name>
<gene>
    <name evidence="1" type="ORF">KFE25_007195</name>
</gene>
<dbReference type="AlphaFoldDB" id="A0A8J6CHV3"/>
<keyword evidence="2" id="KW-1185">Reference proteome</keyword>
<proteinExistence type="predicted"/>
<organism evidence="1 2">
    <name type="scientific">Diacronema lutheri</name>
    <name type="common">Unicellular marine alga</name>
    <name type="synonym">Monochrysis lutheri</name>
    <dbReference type="NCBI Taxonomy" id="2081491"/>
    <lineage>
        <taxon>Eukaryota</taxon>
        <taxon>Haptista</taxon>
        <taxon>Haptophyta</taxon>
        <taxon>Pavlovophyceae</taxon>
        <taxon>Pavlovales</taxon>
        <taxon>Pavlovaceae</taxon>
        <taxon>Diacronema</taxon>
    </lineage>
</organism>
<protein>
    <submittedName>
        <fullName evidence="1">Uncharacterized protein</fullName>
    </submittedName>
</protein>
<comment type="caution">
    <text evidence="1">The sequence shown here is derived from an EMBL/GenBank/DDBJ whole genome shotgun (WGS) entry which is preliminary data.</text>
</comment>
<dbReference type="InterPro" id="IPR013783">
    <property type="entry name" value="Ig-like_fold"/>
</dbReference>
<dbReference type="InterPro" id="IPR003961">
    <property type="entry name" value="FN3_dom"/>
</dbReference>
<dbReference type="Proteomes" id="UP000751190">
    <property type="component" value="Unassembled WGS sequence"/>
</dbReference>
<accession>A0A8J6CHV3</accession>
<dbReference type="CDD" id="cd00063">
    <property type="entry name" value="FN3"/>
    <property type="match status" value="1"/>
</dbReference>